<evidence type="ECO:0000256" key="1">
    <source>
        <dbReference type="SAM" id="MobiDB-lite"/>
    </source>
</evidence>
<comment type="caution">
    <text evidence="2">The sequence shown here is derived from an EMBL/GenBank/DDBJ whole genome shotgun (WGS) entry which is preliminary data.</text>
</comment>
<evidence type="ECO:0000313" key="2">
    <source>
        <dbReference type="EMBL" id="MFD2460851.1"/>
    </source>
</evidence>
<name>A0ABW5GJ16_9PSEU</name>
<dbReference type="RefSeq" id="WP_345394521.1">
    <property type="nucleotide sequence ID" value="NZ_BAABHG010000006.1"/>
</dbReference>
<feature type="region of interest" description="Disordered" evidence="1">
    <location>
        <begin position="47"/>
        <end position="69"/>
    </location>
</feature>
<keyword evidence="3" id="KW-1185">Reference proteome</keyword>
<evidence type="ECO:0000313" key="3">
    <source>
        <dbReference type="Proteomes" id="UP001597419"/>
    </source>
</evidence>
<proteinExistence type="predicted"/>
<dbReference type="Proteomes" id="UP001597419">
    <property type="component" value="Unassembled WGS sequence"/>
</dbReference>
<organism evidence="2 3">
    <name type="scientific">Amycolatopsis samaneae</name>
    <dbReference type="NCBI Taxonomy" id="664691"/>
    <lineage>
        <taxon>Bacteria</taxon>
        <taxon>Bacillati</taxon>
        <taxon>Actinomycetota</taxon>
        <taxon>Actinomycetes</taxon>
        <taxon>Pseudonocardiales</taxon>
        <taxon>Pseudonocardiaceae</taxon>
        <taxon>Amycolatopsis</taxon>
    </lineage>
</organism>
<reference evidence="3" key="1">
    <citation type="journal article" date="2019" name="Int. J. Syst. Evol. Microbiol.">
        <title>The Global Catalogue of Microorganisms (GCM) 10K type strain sequencing project: providing services to taxonomists for standard genome sequencing and annotation.</title>
        <authorList>
            <consortium name="The Broad Institute Genomics Platform"/>
            <consortium name="The Broad Institute Genome Sequencing Center for Infectious Disease"/>
            <person name="Wu L."/>
            <person name="Ma J."/>
        </authorList>
    </citation>
    <scope>NUCLEOTIDE SEQUENCE [LARGE SCALE GENOMIC DNA]</scope>
    <source>
        <strain evidence="3">CGMCC 4.7643</strain>
    </source>
</reference>
<sequence>MSACLEPADEELAELFTAWQRDIVAVPIPTLVDPGQAAEIVARAGRERRVHAPPDGARTRAREQGKRLL</sequence>
<dbReference type="EMBL" id="JBHUKU010000009">
    <property type="protein sequence ID" value="MFD2460851.1"/>
    <property type="molecule type" value="Genomic_DNA"/>
</dbReference>
<accession>A0ABW5GJ16</accession>
<protein>
    <submittedName>
        <fullName evidence="2">Uncharacterized protein</fullName>
    </submittedName>
</protein>
<gene>
    <name evidence="2" type="ORF">ACFSYJ_19750</name>
</gene>